<dbReference type="Gene3D" id="2.130.10.10">
    <property type="entry name" value="YVTN repeat-like/Quinoprotein amine dehydrogenase"/>
    <property type="match status" value="1"/>
</dbReference>
<protein>
    <recommendedName>
        <fullName evidence="3">Isomerase YbhE</fullName>
    </recommendedName>
</protein>
<proteinExistence type="predicted"/>
<sequence length="385" mass="39992">MLTKASARRPDGAVYFISNEPDENMIITASISSDGTLRLDRAVAAGGRGSHGVTANGNMGVDPMFSQGSVQVSAKNGVLATVNSGSNTVSLFAIDPRKPTMLTPIGDPVSSEGEFPMSVAFSNDGSHLCVLNGGAINGVNCFTVDKKQGLVQLPNTLRYLGLNQTTPPNGPPGSVSHLTFTEDGSKLIASYKGNNAPGYLNVWDVQKDGSLSVQATQVPLASGGMVAFSLTHIPGENAFLLTDPGVGFDIVDFSGKKRDSSVAVNGQMATCWSTRSAKTGNYYTIDVAGNTIREVHIDGNLKGSVVASYNLPAGTSPIDSETATIRGKDYLYVLGANATSVEVFSLDGPAKAKQVASVNVQGPARAAGVTINGRNLQGMATYVRP</sequence>
<organism evidence="1 2">
    <name type="scientific">Lentinus tigrinus ALCF2SS1-6</name>
    <dbReference type="NCBI Taxonomy" id="1328759"/>
    <lineage>
        <taxon>Eukaryota</taxon>
        <taxon>Fungi</taxon>
        <taxon>Dikarya</taxon>
        <taxon>Basidiomycota</taxon>
        <taxon>Agaricomycotina</taxon>
        <taxon>Agaricomycetes</taxon>
        <taxon>Polyporales</taxon>
        <taxon>Polyporaceae</taxon>
        <taxon>Lentinus</taxon>
    </lineage>
</organism>
<name>A0A5C2RR57_9APHY</name>
<dbReference type="InterPro" id="IPR019405">
    <property type="entry name" value="Lactonase_7-beta_prop"/>
</dbReference>
<dbReference type="Proteomes" id="UP000313359">
    <property type="component" value="Unassembled WGS sequence"/>
</dbReference>
<dbReference type="STRING" id="1328759.A0A5C2RR57"/>
<dbReference type="OrthoDB" id="10006285at2759"/>
<gene>
    <name evidence="1" type="ORF">L227DRAFT_514505</name>
</gene>
<evidence type="ECO:0008006" key="3">
    <source>
        <dbReference type="Google" id="ProtNLM"/>
    </source>
</evidence>
<dbReference type="InterPro" id="IPR015943">
    <property type="entry name" value="WD40/YVTN_repeat-like_dom_sf"/>
</dbReference>
<dbReference type="SUPFAM" id="SSF75011">
    <property type="entry name" value="3-carboxy-cis,cis-mucoante lactonizing enzyme"/>
    <property type="match status" value="1"/>
</dbReference>
<dbReference type="Pfam" id="PF10282">
    <property type="entry name" value="Lactonase"/>
    <property type="match status" value="1"/>
</dbReference>
<dbReference type="EMBL" id="ML122347">
    <property type="protein sequence ID" value="RPD52646.1"/>
    <property type="molecule type" value="Genomic_DNA"/>
</dbReference>
<evidence type="ECO:0000313" key="2">
    <source>
        <dbReference type="Proteomes" id="UP000313359"/>
    </source>
</evidence>
<accession>A0A5C2RR57</accession>
<keyword evidence="2" id="KW-1185">Reference proteome</keyword>
<evidence type="ECO:0000313" key="1">
    <source>
        <dbReference type="EMBL" id="RPD52646.1"/>
    </source>
</evidence>
<reference evidence="1" key="1">
    <citation type="journal article" date="2018" name="Genome Biol. Evol.">
        <title>Genomics and development of Lentinus tigrinus, a white-rot wood-decaying mushroom with dimorphic fruiting bodies.</title>
        <authorList>
            <person name="Wu B."/>
            <person name="Xu Z."/>
            <person name="Knudson A."/>
            <person name="Carlson A."/>
            <person name="Chen N."/>
            <person name="Kovaka S."/>
            <person name="LaButti K."/>
            <person name="Lipzen A."/>
            <person name="Pennachio C."/>
            <person name="Riley R."/>
            <person name="Schakwitz W."/>
            <person name="Umezawa K."/>
            <person name="Ohm R.A."/>
            <person name="Grigoriev I.V."/>
            <person name="Nagy L.G."/>
            <person name="Gibbons J."/>
            <person name="Hibbett D."/>
        </authorList>
    </citation>
    <scope>NUCLEOTIDE SEQUENCE [LARGE SCALE GENOMIC DNA]</scope>
    <source>
        <strain evidence="1">ALCF2SS1-6</strain>
    </source>
</reference>
<dbReference type="AlphaFoldDB" id="A0A5C2RR57"/>